<evidence type="ECO:0000313" key="2">
    <source>
        <dbReference type="EMBL" id="GAA1997882.1"/>
    </source>
</evidence>
<dbReference type="Proteomes" id="UP001501585">
    <property type="component" value="Unassembled WGS sequence"/>
</dbReference>
<reference evidence="2 3" key="1">
    <citation type="journal article" date="2019" name="Int. J. Syst. Evol. Microbiol.">
        <title>The Global Catalogue of Microorganisms (GCM) 10K type strain sequencing project: providing services to taxonomists for standard genome sequencing and annotation.</title>
        <authorList>
            <consortium name="The Broad Institute Genomics Platform"/>
            <consortium name="The Broad Institute Genome Sequencing Center for Infectious Disease"/>
            <person name="Wu L."/>
            <person name="Ma J."/>
        </authorList>
    </citation>
    <scope>NUCLEOTIDE SEQUENCE [LARGE SCALE GENOMIC DNA]</scope>
    <source>
        <strain evidence="2 3">JCM 15313</strain>
    </source>
</reference>
<evidence type="ECO:0000256" key="1">
    <source>
        <dbReference type="SAM" id="MobiDB-lite"/>
    </source>
</evidence>
<evidence type="ECO:0000313" key="3">
    <source>
        <dbReference type="Proteomes" id="UP001501585"/>
    </source>
</evidence>
<name>A0ABN2T3D1_9ACTN</name>
<gene>
    <name evidence="2" type="ORF">GCM10009799_26090</name>
</gene>
<comment type="caution">
    <text evidence="2">The sequence shown here is derived from an EMBL/GenBank/DDBJ whole genome shotgun (WGS) entry which is preliminary data.</text>
</comment>
<keyword evidence="3" id="KW-1185">Reference proteome</keyword>
<sequence>MRGVNDPVPMSPRLAGKHGYAPAWDVIAGSNCPNFWRFLAFGAAGPRGAREMGTATAPDRHGAGAGENAVRLP</sequence>
<proteinExistence type="predicted"/>
<protein>
    <submittedName>
        <fullName evidence="2">Uncharacterized protein</fullName>
    </submittedName>
</protein>
<organism evidence="2 3">
    <name type="scientific">Nocardiopsis rhodophaea</name>
    <dbReference type="NCBI Taxonomy" id="280238"/>
    <lineage>
        <taxon>Bacteria</taxon>
        <taxon>Bacillati</taxon>
        <taxon>Actinomycetota</taxon>
        <taxon>Actinomycetes</taxon>
        <taxon>Streptosporangiales</taxon>
        <taxon>Nocardiopsidaceae</taxon>
        <taxon>Nocardiopsis</taxon>
    </lineage>
</organism>
<dbReference type="EMBL" id="BAAAPC010000010">
    <property type="protein sequence ID" value="GAA1997882.1"/>
    <property type="molecule type" value="Genomic_DNA"/>
</dbReference>
<accession>A0ABN2T3D1</accession>
<feature type="region of interest" description="Disordered" evidence="1">
    <location>
        <begin position="48"/>
        <end position="73"/>
    </location>
</feature>